<gene>
    <name evidence="5 8" type="primary">prmC</name>
    <name evidence="8" type="ORF">GC105_06305</name>
</gene>
<dbReference type="NCBIfam" id="TIGR00536">
    <property type="entry name" value="hemK_fam"/>
    <property type="match status" value="1"/>
</dbReference>
<keyword evidence="3 5" id="KW-0949">S-adenosyl-L-methionine</keyword>
<evidence type="ECO:0000259" key="7">
    <source>
        <dbReference type="Pfam" id="PF17827"/>
    </source>
</evidence>
<dbReference type="InterPro" id="IPR050320">
    <property type="entry name" value="N5-glutamine_MTase"/>
</dbReference>
<accession>A0A6A7K7M5</accession>
<evidence type="ECO:0000256" key="3">
    <source>
        <dbReference type="ARBA" id="ARBA00022691"/>
    </source>
</evidence>
<comment type="function">
    <text evidence="5">Methylates the class 1 translation termination release factors RF1/PrfA and RF2/PrfB on the glutamine residue of the universally conserved GGQ motif.</text>
</comment>
<feature type="binding site" evidence="5">
    <location>
        <position position="146"/>
    </location>
    <ligand>
        <name>S-adenosyl-L-methionine</name>
        <dbReference type="ChEBI" id="CHEBI:59789"/>
    </ligand>
</feature>
<keyword evidence="9" id="KW-1185">Reference proteome</keyword>
<feature type="binding site" evidence="5">
    <location>
        <begin position="123"/>
        <end position="127"/>
    </location>
    <ligand>
        <name>S-adenosyl-L-methionine</name>
        <dbReference type="ChEBI" id="CHEBI:59789"/>
    </ligand>
</feature>
<evidence type="ECO:0000313" key="8">
    <source>
        <dbReference type="EMBL" id="MPW25396.1"/>
    </source>
</evidence>
<comment type="caution">
    <text evidence="8">The sequence shown here is derived from an EMBL/GenBank/DDBJ whole genome shotgun (WGS) entry which is preliminary data.</text>
</comment>
<dbReference type="RefSeq" id="WP_152802850.1">
    <property type="nucleotide sequence ID" value="NZ_WHNX01000007.1"/>
</dbReference>
<dbReference type="InterPro" id="IPR002052">
    <property type="entry name" value="DNA_methylase_N6_adenine_CS"/>
</dbReference>
<proteinExistence type="inferred from homology"/>
<protein>
    <recommendedName>
        <fullName evidence="5">Release factor glutamine methyltransferase</fullName>
        <shortName evidence="5">RF MTase</shortName>
        <ecNumber evidence="5">2.1.1.297</ecNumber>
    </recommendedName>
    <alternativeName>
        <fullName evidence="5">N5-glutamine methyltransferase PrmC</fullName>
    </alternativeName>
    <alternativeName>
        <fullName evidence="5">Protein-(glutamine-N5) MTase PrmC</fullName>
    </alternativeName>
    <alternativeName>
        <fullName evidence="5">Protein-glutamine N-methyltransferase PrmC</fullName>
    </alternativeName>
</protein>
<feature type="domain" description="Methyltransferase small" evidence="6">
    <location>
        <begin position="117"/>
        <end position="195"/>
    </location>
</feature>
<evidence type="ECO:0000256" key="5">
    <source>
        <dbReference type="HAMAP-Rule" id="MF_02126"/>
    </source>
</evidence>
<dbReference type="GO" id="GO:0102559">
    <property type="term" value="F:peptide chain release factor N(5)-glutamine methyltransferase activity"/>
    <property type="evidence" value="ECO:0007669"/>
    <property type="project" value="UniProtKB-EC"/>
</dbReference>
<dbReference type="EC" id="2.1.1.297" evidence="5"/>
<dbReference type="InterPro" id="IPR007848">
    <property type="entry name" value="Small_mtfrase_dom"/>
</dbReference>
<dbReference type="Gene3D" id="3.40.50.150">
    <property type="entry name" value="Vaccinia Virus protein VP39"/>
    <property type="match status" value="1"/>
</dbReference>
<dbReference type="InterPro" id="IPR019874">
    <property type="entry name" value="RF_methyltr_PrmC"/>
</dbReference>
<feature type="binding site" evidence="5">
    <location>
        <position position="190"/>
    </location>
    <ligand>
        <name>S-adenosyl-L-methionine</name>
        <dbReference type="ChEBI" id="CHEBI:59789"/>
    </ligand>
</feature>
<dbReference type="AlphaFoldDB" id="A0A6A7K7M5"/>
<evidence type="ECO:0000313" key="9">
    <source>
        <dbReference type="Proteomes" id="UP000440004"/>
    </source>
</evidence>
<name>A0A6A7K7M5_9FIRM</name>
<evidence type="ECO:0000256" key="4">
    <source>
        <dbReference type="ARBA" id="ARBA00048391"/>
    </source>
</evidence>
<feature type="domain" description="Release factor glutamine methyltransferase N-terminal" evidence="7">
    <location>
        <begin position="6"/>
        <end position="76"/>
    </location>
</feature>
<evidence type="ECO:0000256" key="1">
    <source>
        <dbReference type="ARBA" id="ARBA00022603"/>
    </source>
</evidence>
<dbReference type="InterPro" id="IPR040758">
    <property type="entry name" value="PrmC_N"/>
</dbReference>
<keyword evidence="1 5" id="KW-0489">Methyltransferase</keyword>
<dbReference type="CDD" id="cd02440">
    <property type="entry name" value="AdoMet_MTases"/>
    <property type="match status" value="1"/>
</dbReference>
<dbReference type="Pfam" id="PF05175">
    <property type="entry name" value="MTS"/>
    <property type="match status" value="1"/>
</dbReference>
<dbReference type="NCBIfam" id="TIGR03534">
    <property type="entry name" value="RF_mod_PrmC"/>
    <property type="match status" value="1"/>
</dbReference>
<sequence>MITISELLINSTKLLRENNNASPRLDAEVMLGHLLNVERSYFIIHSDVLLEDKEVLKYKEMMFRRLQGEPIAYIIGHQEFMGLNFLINNHVLIPRPDTEKLVEYVIDYCKNMSDKILNILDIGTGSGAIALSIGKNIHDCTLTLVDISENALRVAKINAEKLKISSKVKFVLSDCFKEIENQKFDIIVSNPPYIPSHDIECLQTEVKTYEPRGALDGGKDGLLFYRRIIRDAKNFLVKDGLIGFEIGYNQGQEVSKLLRAGGYDNIQIIKDLGRHDRVVVGNLK</sequence>
<dbReference type="HAMAP" id="MF_02126">
    <property type="entry name" value="RF_methyltr_PrmC"/>
    <property type="match status" value="1"/>
</dbReference>
<organism evidence="8 9">
    <name type="scientific">Alkalibaculum sporogenes</name>
    <dbReference type="NCBI Taxonomy" id="2655001"/>
    <lineage>
        <taxon>Bacteria</taxon>
        <taxon>Bacillati</taxon>
        <taxon>Bacillota</taxon>
        <taxon>Clostridia</taxon>
        <taxon>Eubacteriales</taxon>
        <taxon>Eubacteriaceae</taxon>
        <taxon>Alkalibaculum</taxon>
    </lineage>
</organism>
<comment type="catalytic activity">
    <reaction evidence="4 5">
        <text>L-glutaminyl-[peptide chain release factor] + S-adenosyl-L-methionine = N(5)-methyl-L-glutaminyl-[peptide chain release factor] + S-adenosyl-L-homocysteine + H(+)</text>
        <dbReference type="Rhea" id="RHEA:42896"/>
        <dbReference type="Rhea" id="RHEA-COMP:10271"/>
        <dbReference type="Rhea" id="RHEA-COMP:10272"/>
        <dbReference type="ChEBI" id="CHEBI:15378"/>
        <dbReference type="ChEBI" id="CHEBI:30011"/>
        <dbReference type="ChEBI" id="CHEBI:57856"/>
        <dbReference type="ChEBI" id="CHEBI:59789"/>
        <dbReference type="ChEBI" id="CHEBI:61891"/>
        <dbReference type="EC" id="2.1.1.297"/>
    </reaction>
</comment>
<comment type="similarity">
    <text evidence="5">Belongs to the protein N5-glutamine methyltransferase family. PrmC subfamily.</text>
</comment>
<dbReference type="FunFam" id="3.40.50.150:FF:000053">
    <property type="entry name" value="Release factor glutamine methyltransferase"/>
    <property type="match status" value="1"/>
</dbReference>
<dbReference type="Gene3D" id="1.10.8.10">
    <property type="entry name" value="DNA helicase RuvA subunit, C-terminal domain"/>
    <property type="match status" value="1"/>
</dbReference>
<evidence type="ECO:0000259" key="6">
    <source>
        <dbReference type="Pfam" id="PF05175"/>
    </source>
</evidence>
<dbReference type="EMBL" id="WHNX01000007">
    <property type="protein sequence ID" value="MPW25396.1"/>
    <property type="molecule type" value="Genomic_DNA"/>
</dbReference>
<dbReference type="PANTHER" id="PTHR18895:SF74">
    <property type="entry name" value="MTRF1L RELEASE FACTOR GLUTAMINE METHYLTRANSFERASE"/>
    <property type="match status" value="1"/>
</dbReference>
<dbReference type="GO" id="GO:0003676">
    <property type="term" value="F:nucleic acid binding"/>
    <property type="evidence" value="ECO:0007669"/>
    <property type="project" value="InterPro"/>
</dbReference>
<reference evidence="8 9" key="1">
    <citation type="submission" date="2019-10" db="EMBL/GenBank/DDBJ databases">
        <title>Alkalibaculum tamaniensis sp.nov., a new alkaliphilic acetogen, isolated on methoxylated aromatics from a mud volcano.</title>
        <authorList>
            <person name="Khomyakova M.A."/>
            <person name="Merkel A.Y."/>
            <person name="Bonch-Osmolovskaya E.A."/>
            <person name="Slobodkin A.I."/>
        </authorList>
    </citation>
    <scope>NUCLEOTIDE SEQUENCE [LARGE SCALE GENOMIC DNA]</scope>
    <source>
        <strain evidence="8 9">M08DMB</strain>
    </source>
</reference>
<evidence type="ECO:0000256" key="2">
    <source>
        <dbReference type="ARBA" id="ARBA00022679"/>
    </source>
</evidence>
<dbReference type="Pfam" id="PF17827">
    <property type="entry name" value="PrmC_N"/>
    <property type="match status" value="1"/>
</dbReference>
<dbReference type="GO" id="GO:0032259">
    <property type="term" value="P:methylation"/>
    <property type="evidence" value="ECO:0007669"/>
    <property type="project" value="UniProtKB-KW"/>
</dbReference>
<dbReference type="InterPro" id="IPR029063">
    <property type="entry name" value="SAM-dependent_MTases_sf"/>
</dbReference>
<feature type="binding site" evidence="5">
    <location>
        <begin position="190"/>
        <end position="193"/>
    </location>
    <ligand>
        <name>substrate</name>
    </ligand>
</feature>
<dbReference type="Proteomes" id="UP000440004">
    <property type="component" value="Unassembled WGS sequence"/>
</dbReference>
<dbReference type="PROSITE" id="PS00092">
    <property type="entry name" value="N6_MTASE"/>
    <property type="match status" value="1"/>
</dbReference>
<dbReference type="InterPro" id="IPR004556">
    <property type="entry name" value="HemK-like"/>
</dbReference>
<keyword evidence="2 5" id="KW-0808">Transferase</keyword>
<dbReference type="SUPFAM" id="SSF53335">
    <property type="entry name" value="S-adenosyl-L-methionine-dependent methyltransferases"/>
    <property type="match status" value="1"/>
</dbReference>
<dbReference type="PANTHER" id="PTHR18895">
    <property type="entry name" value="HEMK METHYLTRANSFERASE"/>
    <property type="match status" value="1"/>
</dbReference>
<comment type="caution">
    <text evidence="5">Lacks conserved residue(s) required for the propagation of feature annotation.</text>
</comment>